<dbReference type="Proteomes" id="UP000019489">
    <property type="component" value="Unassembled WGS sequence"/>
</dbReference>
<organism evidence="14 15">
    <name type="scientific">Intrasporangium oryzae NRRL B-24470</name>
    <dbReference type="NCBI Taxonomy" id="1386089"/>
    <lineage>
        <taxon>Bacteria</taxon>
        <taxon>Bacillati</taxon>
        <taxon>Actinomycetota</taxon>
        <taxon>Actinomycetes</taxon>
        <taxon>Micrococcales</taxon>
        <taxon>Intrasporangiaceae</taxon>
        <taxon>Intrasporangium</taxon>
    </lineage>
</organism>
<evidence type="ECO:0000256" key="10">
    <source>
        <dbReference type="ARBA" id="ARBA00023163"/>
    </source>
</evidence>
<comment type="caution">
    <text evidence="14">The sequence shown here is derived from an EMBL/GenBank/DDBJ whole genome shotgun (WGS) entry which is preliminary data.</text>
</comment>
<evidence type="ECO:0000256" key="6">
    <source>
        <dbReference type="ARBA" id="ARBA00022833"/>
    </source>
</evidence>
<keyword evidence="4" id="KW-0678">Repressor</keyword>
<feature type="compositionally biased region" description="Pro residues" evidence="13">
    <location>
        <begin position="149"/>
        <end position="160"/>
    </location>
</feature>
<dbReference type="PANTHER" id="PTHR33202">
    <property type="entry name" value="ZINC UPTAKE REGULATION PROTEIN"/>
    <property type="match status" value="1"/>
</dbReference>
<keyword evidence="15" id="KW-1185">Reference proteome</keyword>
<dbReference type="Gene3D" id="1.10.10.10">
    <property type="entry name" value="Winged helix-like DNA-binding domain superfamily/Winged helix DNA-binding domain"/>
    <property type="match status" value="1"/>
</dbReference>
<accession>W9GAY2</accession>
<evidence type="ECO:0000256" key="13">
    <source>
        <dbReference type="SAM" id="MobiDB-lite"/>
    </source>
</evidence>
<dbReference type="EMBL" id="AWSA01000011">
    <property type="protein sequence ID" value="EWT02392.1"/>
    <property type="molecule type" value="Genomic_DNA"/>
</dbReference>
<feature type="region of interest" description="Disordered" evidence="13">
    <location>
        <begin position="140"/>
        <end position="160"/>
    </location>
</feature>
<evidence type="ECO:0000256" key="5">
    <source>
        <dbReference type="ARBA" id="ARBA00022723"/>
    </source>
</evidence>
<dbReference type="GO" id="GO:0000976">
    <property type="term" value="F:transcription cis-regulatory region binding"/>
    <property type="evidence" value="ECO:0007669"/>
    <property type="project" value="TreeGrafter"/>
</dbReference>
<keyword evidence="3" id="KW-0963">Cytoplasm</keyword>
<dbReference type="SUPFAM" id="SSF46785">
    <property type="entry name" value="Winged helix' DNA-binding domain"/>
    <property type="match status" value="1"/>
</dbReference>
<evidence type="ECO:0000256" key="2">
    <source>
        <dbReference type="ARBA" id="ARBA00007957"/>
    </source>
</evidence>
<evidence type="ECO:0000313" key="15">
    <source>
        <dbReference type="Proteomes" id="UP000019489"/>
    </source>
</evidence>
<dbReference type="RefSeq" id="WP_084328025.1">
    <property type="nucleotide sequence ID" value="NZ_AWSA01000011.1"/>
</dbReference>
<evidence type="ECO:0000256" key="9">
    <source>
        <dbReference type="ARBA" id="ARBA00023125"/>
    </source>
</evidence>
<feature type="binding site" evidence="11">
    <location>
        <position position="135"/>
    </location>
    <ligand>
        <name>Zn(2+)</name>
        <dbReference type="ChEBI" id="CHEBI:29105"/>
    </ligand>
</feature>
<evidence type="ECO:0000256" key="3">
    <source>
        <dbReference type="ARBA" id="ARBA00022490"/>
    </source>
</evidence>
<keyword evidence="6 11" id="KW-0862">Zinc</keyword>
<evidence type="ECO:0000256" key="1">
    <source>
        <dbReference type="ARBA" id="ARBA00004496"/>
    </source>
</evidence>
<feature type="binding site" evidence="11">
    <location>
        <position position="132"/>
    </location>
    <ligand>
        <name>Zn(2+)</name>
        <dbReference type="ChEBI" id="CHEBI:29105"/>
    </ligand>
</feature>
<comment type="cofactor">
    <cofactor evidence="12">
        <name>Mn(2+)</name>
        <dbReference type="ChEBI" id="CHEBI:29035"/>
    </cofactor>
    <cofactor evidence="12">
        <name>Fe(2+)</name>
        <dbReference type="ChEBI" id="CHEBI:29033"/>
    </cofactor>
    <text evidence="12">Binds 1 Mn(2+) or Fe(2+) ion per subunit.</text>
</comment>
<protein>
    <submittedName>
        <fullName evidence="14">Fur family transcriptional regulator</fullName>
    </submittedName>
</protein>
<feature type="binding site" evidence="12">
    <location>
        <position position="107"/>
    </location>
    <ligand>
        <name>Fe cation</name>
        <dbReference type="ChEBI" id="CHEBI:24875"/>
    </ligand>
</feature>
<dbReference type="OrthoDB" id="5242893at2"/>
<dbReference type="GO" id="GO:0045892">
    <property type="term" value="P:negative regulation of DNA-templated transcription"/>
    <property type="evidence" value="ECO:0007669"/>
    <property type="project" value="TreeGrafter"/>
</dbReference>
<keyword evidence="9" id="KW-0238">DNA-binding</keyword>
<dbReference type="GO" id="GO:0005737">
    <property type="term" value="C:cytoplasm"/>
    <property type="evidence" value="ECO:0007669"/>
    <property type="project" value="UniProtKB-SubCell"/>
</dbReference>
<evidence type="ECO:0000256" key="8">
    <source>
        <dbReference type="ARBA" id="ARBA00023015"/>
    </source>
</evidence>
<feature type="binding site" evidence="11">
    <location>
        <position position="95"/>
    </location>
    <ligand>
        <name>Zn(2+)</name>
        <dbReference type="ChEBI" id="CHEBI:29105"/>
    </ligand>
</feature>
<evidence type="ECO:0000256" key="7">
    <source>
        <dbReference type="ARBA" id="ARBA00023004"/>
    </source>
</evidence>
<name>W9GAY2_9MICO</name>
<dbReference type="Gene3D" id="3.30.1490.190">
    <property type="match status" value="1"/>
</dbReference>
<dbReference type="eggNOG" id="COG0735">
    <property type="taxonomic scope" value="Bacteria"/>
</dbReference>
<dbReference type="STRING" id="1386089.N865_06375"/>
<keyword evidence="10" id="KW-0804">Transcription</keyword>
<gene>
    <name evidence="14" type="ORF">N865_06375</name>
</gene>
<comment type="similarity">
    <text evidence="2">Belongs to the Fur family.</text>
</comment>
<dbReference type="CDD" id="cd07153">
    <property type="entry name" value="Fur_like"/>
    <property type="match status" value="1"/>
</dbReference>
<dbReference type="InterPro" id="IPR043135">
    <property type="entry name" value="Fur_C"/>
</dbReference>
<proteinExistence type="inferred from homology"/>
<evidence type="ECO:0000313" key="14">
    <source>
        <dbReference type="EMBL" id="EWT02392.1"/>
    </source>
</evidence>
<feature type="binding site" evidence="11">
    <location>
        <position position="92"/>
    </location>
    <ligand>
        <name>Zn(2+)</name>
        <dbReference type="ChEBI" id="CHEBI:29105"/>
    </ligand>
</feature>
<keyword evidence="7 12" id="KW-0408">Iron</keyword>
<dbReference type="InterPro" id="IPR002481">
    <property type="entry name" value="FUR"/>
</dbReference>
<sequence>MTTETTALLREAQLRVTRPRVAVLDQLRLHPHADVETIAFHVRAELGKVSTQAIYDVLSALCQAGLVRHLEPAGSPARYELQRGDNHHHLVCRACGDIVDIACAVGEAPCLDAGHGHGYEVDEAEVIYWGRCPSCVAADNAPTRGSRPRPTPDPATEPTR</sequence>
<dbReference type="GO" id="GO:0003700">
    <property type="term" value="F:DNA-binding transcription factor activity"/>
    <property type="evidence" value="ECO:0007669"/>
    <property type="project" value="InterPro"/>
</dbReference>
<dbReference type="AlphaFoldDB" id="W9GAY2"/>
<dbReference type="PATRIC" id="fig|1386089.3.peg.1402"/>
<comment type="subcellular location">
    <subcellularLocation>
        <location evidence="1">Cytoplasm</location>
    </subcellularLocation>
</comment>
<reference evidence="14 15" key="1">
    <citation type="submission" date="2013-08" db="EMBL/GenBank/DDBJ databases">
        <title>Intrasporangium oryzae NRRL B-24470.</title>
        <authorList>
            <person name="Liu H."/>
            <person name="Wang G."/>
        </authorList>
    </citation>
    <scope>NUCLEOTIDE SEQUENCE [LARGE SCALE GENOMIC DNA]</scope>
    <source>
        <strain evidence="14 15">NRRL B-24470</strain>
    </source>
</reference>
<comment type="cofactor">
    <cofactor evidence="11">
        <name>Zn(2+)</name>
        <dbReference type="ChEBI" id="CHEBI:29105"/>
    </cofactor>
    <text evidence="11">Binds 1 zinc ion per subunit.</text>
</comment>
<dbReference type="PANTHER" id="PTHR33202:SF18">
    <property type="entry name" value="TRANSCRIPTIONAL REGULATOR FURA"/>
    <property type="match status" value="1"/>
</dbReference>
<evidence type="ECO:0000256" key="4">
    <source>
        <dbReference type="ARBA" id="ARBA00022491"/>
    </source>
</evidence>
<keyword evidence="8" id="KW-0805">Transcription regulation</keyword>
<dbReference type="InterPro" id="IPR036390">
    <property type="entry name" value="WH_DNA-bd_sf"/>
</dbReference>
<evidence type="ECO:0000256" key="12">
    <source>
        <dbReference type="PIRSR" id="PIRSR602481-2"/>
    </source>
</evidence>
<keyword evidence="5 11" id="KW-0479">Metal-binding</keyword>
<dbReference type="Pfam" id="PF01475">
    <property type="entry name" value="FUR"/>
    <property type="match status" value="1"/>
</dbReference>
<dbReference type="GO" id="GO:0008270">
    <property type="term" value="F:zinc ion binding"/>
    <property type="evidence" value="ECO:0007669"/>
    <property type="project" value="TreeGrafter"/>
</dbReference>
<dbReference type="InterPro" id="IPR036388">
    <property type="entry name" value="WH-like_DNA-bd_sf"/>
</dbReference>
<dbReference type="GO" id="GO:1900376">
    <property type="term" value="P:regulation of secondary metabolite biosynthetic process"/>
    <property type="evidence" value="ECO:0007669"/>
    <property type="project" value="TreeGrafter"/>
</dbReference>
<evidence type="ECO:0000256" key="11">
    <source>
        <dbReference type="PIRSR" id="PIRSR602481-1"/>
    </source>
</evidence>